<comment type="subunit">
    <text evidence="2">The accessory proteins ExbB and ExbD seem to form a complex with TonB.</text>
</comment>
<comment type="subcellular location">
    <subcellularLocation>
        <location evidence="1">Cell inner membrane</location>
        <topology evidence="1">Multi-pass membrane protein</topology>
    </subcellularLocation>
    <subcellularLocation>
        <location evidence="12">Membrane</location>
        <topology evidence="12">Multi-pass membrane protein</topology>
    </subcellularLocation>
</comment>
<keyword evidence="5" id="KW-1003">Cell membrane</keyword>
<evidence type="ECO:0000256" key="12">
    <source>
        <dbReference type="RuleBase" id="RU004057"/>
    </source>
</evidence>
<evidence type="ECO:0000256" key="1">
    <source>
        <dbReference type="ARBA" id="ARBA00004429"/>
    </source>
</evidence>
<dbReference type="Proteomes" id="UP001165395">
    <property type="component" value="Unassembled WGS sequence"/>
</dbReference>
<feature type="transmembrane region" description="Helical" evidence="13">
    <location>
        <begin position="181"/>
        <end position="202"/>
    </location>
</feature>
<dbReference type="EMBL" id="JAJBZT010000004">
    <property type="protein sequence ID" value="MCB6183711.1"/>
    <property type="molecule type" value="Genomic_DNA"/>
</dbReference>
<evidence type="ECO:0000256" key="11">
    <source>
        <dbReference type="ARBA" id="ARBA00024816"/>
    </source>
</evidence>
<comment type="caution">
    <text evidence="15">The sequence shown here is derived from an EMBL/GenBank/DDBJ whole genome shotgun (WGS) entry which is preliminary data.</text>
</comment>
<evidence type="ECO:0000256" key="4">
    <source>
        <dbReference type="ARBA" id="ARBA00022448"/>
    </source>
</evidence>
<evidence type="ECO:0000313" key="16">
    <source>
        <dbReference type="Proteomes" id="UP001165395"/>
    </source>
</evidence>
<reference evidence="15" key="1">
    <citation type="submission" date="2021-10" db="EMBL/GenBank/DDBJ databases">
        <title>The complete genome sequence of Leeia sp. TBRC 13508.</title>
        <authorList>
            <person name="Charoenyingcharoen P."/>
            <person name="Yukphan P."/>
        </authorList>
    </citation>
    <scope>NUCLEOTIDE SEQUENCE</scope>
    <source>
        <strain evidence="15">TBRC 13508</strain>
    </source>
</reference>
<keyword evidence="8 12" id="KW-0653">Protein transport</keyword>
<keyword evidence="4 12" id="KW-0813">Transport</keyword>
<dbReference type="InterPro" id="IPR050790">
    <property type="entry name" value="ExbB/TolQ_transport"/>
</dbReference>
<accession>A0ABS8D6A6</accession>
<dbReference type="PANTHER" id="PTHR30625">
    <property type="entry name" value="PROTEIN TOLQ"/>
    <property type="match status" value="1"/>
</dbReference>
<keyword evidence="9 13" id="KW-1133">Transmembrane helix</keyword>
<gene>
    <name evidence="15" type="ORF">LIN78_09125</name>
</gene>
<protein>
    <recommendedName>
        <fullName evidence="3">Biopolymer transport protein ExbB</fullName>
    </recommendedName>
</protein>
<dbReference type="RefSeq" id="WP_227180489.1">
    <property type="nucleotide sequence ID" value="NZ_JAJBZT010000004.1"/>
</dbReference>
<dbReference type="InterPro" id="IPR002898">
    <property type="entry name" value="MotA_ExbB_proton_chnl"/>
</dbReference>
<feature type="transmembrane region" description="Helical" evidence="13">
    <location>
        <begin position="134"/>
        <end position="157"/>
    </location>
</feature>
<evidence type="ECO:0000313" key="15">
    <source>
        <dbReference type="EMBL" id="MCB6183711.1"/>
    </source>
</evidence>
<dbReference type="PANTHER" id="PTHR30625:SF14">
    <property type="entry name" value="BIOPOLYMER TRANSPORT PROTEIN EXBB"/>
    <property type="match status" value="1"/>
</dbReference>
<evidence type="ECO:0000256" key="10">
    <source>
        <dbReference type="ARBA" id="ARBA00023136"/>
    </source>
</evidence>
<evidence type="ECO:0000256" key="2">
    <source>
        <dbReference type="ARBA" id="ARBA00011471"/>
    </source>
</evidence>
<name>A0ABS8D6A6_9NEIS</name>
<evidence type="ECO:0000256" key="3">
    <source>
        <dbReference type="ARBA" id="ARBA00022093"/>
    </source>
</evidence>
<evidence type="ECO:0000256" key="9">
    <source>
        <dbReference type="ARBA" id="ARBA00022989"/>
    </source>
</evidence>
<evidence type="ECO:0000256" key="13">
    <source>
        <dbReference type="SAM" id="Phobius"/>
    </source>
</evidence>
<feature type="domain" description="MotA/TolQ/ExbB proton channel" evidence="14">
    <location>
        <begin position="107"/>
        <end position="206"/>
    </location>
</feature>
<evidence type="ECO:0000256" key="6">
    <source>
        <dbReference type="ARBA" id="ARBA00022519"/>
    </source>
</evidence>
<sequence>MNKTVVEAPGIFHFLTQADGVGKFLFGVLCVMSVLVWGVLLQRAVKMYADKTKEKQFNEQFWNANSLEDVSKMVEAQHVQHPFANLTRTVMVAKQQFSGQKAGRLAEVGGMSEYLTREMRKALDEQSAKYESGLTLLGSIAATAPFVGLFGTVWGVYRALVNIGMSGAAGLEQVAGPVGEALIMTGVGLAVAIPAVLAYNMLNRYHRLATGRLDAFAHDLYHLALVGEVSQMSPQKRKLSEVPAAA</sequence>
<evidence type="ECO:0000256" key="5">
    <source>
        <dbReference type="ARBA" id="ARBA00022475"/>
    </source>
</evidence>
<evidence type="ECO:0000256" key="8">
    <source>
        <dbReference type="ARBA" id="ARBA00022927"/>
    </source>
</evidence>
<proteinExistence type="inferred from homology"/>
<evidence type="ECO:0000259" key="14">
    <source>
        <dbReference type="Pfam" id="PF01618"/>
    </source>
</evidence>
<keyword evidence="10 13" id="KW-0472">Membrane</keyword>
<keyword evidence="6" id="KW-0997">Cell inner membrane</keyword>
<organism evidence="15 16">
    <name type="scientific">Leeia speluncae</name>
    <dbReference type="NCBI Taxonomy" id="2884804"/>
    <lineage>
        <taxon>Bacteria</taxon>
        <taxon>Pseudomonadati</taxon>
        <taxon>Pseudomonadota</taxon>
        <taxon>Betaproteobacteria</taxon>
        <taxon>Neisseriales</taxon>
        <taxon>Leeiaceae</taxon>
        <taxon>Leeia</taxon>
    </lineage>
</organism>
<keyword evidence="16" id="KW-1185">Reference proteome</keyword>
<comment type="similarity">
    <text evidence="12">Belongs to the exbB/tolQ family.</text>
</comment>
<evidence type="ECO:0000256" key="7">
    <source>
        <dbReference type="ARBA" id="ARBA00022692"/>
    </source>
</evidence>
<comment type="function">
    <text evidence="11">Involved in the TonB-dependent energy-dependent transport of various receptor-bound substrates. Protects ExbD from proteolytic degradation and functionally stabilizes TonB.</text>
</comment>
<feature type="transmembrane region" description="Helical" evidence="13">
    <location>
        <begin position="24"/>
        <end position="45"/>
    </location>
</feature>
<keyword evidence="7 13" id="KW-0812">Transmembrane</keyword>
<dbReference type="Pfam" id="PF01618">
    <property type="entry name" value="MotA_ExbB"/>
    <property type="match status" value="1"/>
</dbReference>